<reference evidence="7 8" key="1">
    <citation type="journal article" date="2004" name="Proc. Natl. Acad. Sci. U.S.A.">
        <title>Genome sequence of Picrophilus torridus and its implications for life around pH 0.</title>
        <authorList>
            <person name="Futterer O."/>
            <person name="Angelov A."/>
            <person name="Liesegang H."/>
            <person name="Gottschalk G."/>
            <person name="Schleper C."/>
            <person name="Schepers B."/>
            <person name="Dock C."/>
            <person name="Antranikian G."/>
            <person name="Liebl W."/>
        </authorList>
    </citation>
    <scope>NUCLEOTIDE SEQUENCE [LARGE SCALE GENOMIC DNA]</scope>
    <source>
        <strain evidence="8">ATCC 700027 / DSM 9790 / JCM 10055 / NBRC 100828</strain>
    </source>
</reference>
<evidence type="ECO:0000256" key="1">
    <source>
        <dbReference type="ARBA" id="ARBA00010528"/>
    </source>
</evidence>
<dbReference type="GO" id="GO:1990904">
    <property type="term" value="C:ribonucleoprotein complex"/>
    <property type="evidence" value="ECO:0007669"/>
    <property type="project" value="UniProtKB-KW"/>
</dbReference>
<comment type="function">
    <text evidence="6">One of the primary rRNA binding proteins, this protein initially binds near the 5'-end of the 23S rRNA. It is important during the early stages of 50S assembly. It makes multiple contacts with different domains of the 23S rRNA in the assembled 50S subunit and ribosome.</text>
</comment>
<proteinExistence type="inferred from homology"/>
<keyword evidence="3 6" id="KW-0694">RNA-binding</keyword>
<dbReference type="HOGENOM" id="CLU_026535_0_0_2"/>
<dbReference type="InParanoid" id="Q6L1C6"/>
<dbReference type="GO" id="GO:0005840">
    <property type="term" value="C:ribosome"/>
    <property type="evidence" value="ECO:0007669"/>
    <property type="project" value="UniProtKB-KW"/>
</dbReference>
<dbReference type="EMBL" id="AE017261">
    <property type="protein sequence ID" value="AAT43226.1"/>
    <property type="molecule type" value="Genomic_DNA"/>
</dbReference>
<gene>
    <name evidence="6" type="primary">rpl4</name>
    <name evidence="7" type="ordered locus">PTO0641</name>
</gene>
<comment type="function">
    <text evidence="6">Forms part of the polypeptide exit tunnel.</text>
</comment>
<evidence type="ECO:0000256" key="4">
    <source>
        <dbReference type="ARBA" id="ARBA00022980"/>
    </source>
</evidence>
<dbReference type="InterPro" id="IPR019970">
    <property type="entry name" value="Ribosomall_uL4-arc"/>
</dbReference>
<dbReference type="InterPro" id="IPR023574">
    <property type="entry name" value="Ribosomal_uL4_dom_sf"/>
</dbReference>
<dbReference type="GO" id="GO:0006412">
    <property type="term" value="P:translation"/>
    <property type="evidence" value="ECO:0007669"/>
    <property type="project" value="UniProtKB-UniRule"/>
</dbReference>
<dbReference type="Gene3D" id="3.40.1370.10">
    <property type="match status" value="1"/>
</dbReference>
<keyword evidence="5 6" id="KW-0687">Ribonucleoprotein</keyword>
<evidence type="ECO:0000256" key="5">
    <source>
        <dbReference type="ARBA" id="ARBA00023274"/>
    </source>
</evidence>
<dbReference type="InterPro" id="IPR002136">
    <property type="entry name" value="Ribosomal_uL4"/>
</dbReference>
<dbReference type="FunCoup" id="Q6L1C6">
    <property type="interactions" value="179"/>
</dbReference>
<dbReference type="SUPFAM" id="SSF52166">
    <property type="entry name" value="Ribosomal protein L4"/>
    <property type="match status" value="1"/>
</dbReference>
<sequence>MKANIYDLNGEIKGEIELPKIFEIRPREDILREAFRAITLSYRQPYGASPDAGMRRVGQNLGPNHGISRIPRLAGGSRAVLLGSVVGGKSAHAPRSDKVLYKKINKRERKLARFTAIALTASREHIIKRGHRIDEDSNLTFPVIVTNDLEKIKKTRDAVEFFKKLGLYDDILRSKENKKIRPGRGKMRNRTYKQPKSLLIVGTSYDNLKAFSSLPGVDIATPSSLSIRKLAPGGTGGRLTIFTESAISSLKEVQ</sequence>
<dbReference type="GO" id="GO:0003735">
    <property type="term" value="F:structural constituent of ribosome"/>
    <property type="evidence" value="ECO:0007669"/>
    <property type="project" value="InterPro"/>
</dbReference>
<evidence type="ECO:0000256" key="6">
    <source>
        <dbReference type="HAMAP-Rule" id="MF_01328"/>
    </source>
</evidence>
<dbReference type="PaxDb" id="263820-PTO0641"/>
<protein>
    <recommendedName>
        <fullName evidence="6">Large ribosomal subunit protein uL4</fullName>
    </recommendedName>
</protein>
<dbReference type="HAMAP" id="MF_01328_A">
    <property type="entry name" value="Ribosomal_uL4_A"/>
    <property type="match status" value="1"/>
</dbReference>
<comment type="similarity">
    <text evidence="1 6">Belongs to the universal ribosomal protein uL4 family.</text>
</comment>
<dbReference type="GO" id="GO:0019843">
    <property type="term" value="F:rRNA binding"/>
    <property type="evidence" value="ECO:0007669"/>
    <property type="project" value="UniProtKB-UniRule"/>
</dbReference>
<organism evidence="7 8">
    <name type="scientific">Picrophilus torridus (strain ATCC 700027 / DSM 9790 / JCM 10055 / NBRC 100828 / KAW 2/3)</name>
    <dbReference type="NCBI Taxonomy" id="1122961"/>
    <lineage>
        <taxon>Archaea</taxon>
        <taxon>Methanobacteriati</taxon>
        <taxon>Thermoplasmatota</taxon>
        <taxon>Thermoplasmata</taxon>
        <taxon>Thermoplasmatales</taxon>
        <taxon>Picrophilaceae</taxon>
        <taxon>Picrophilus</taxon>
    </lineage>
</organism>
<comment type="subunit">
    <text evidence="6">Part of the 50S ribosomal subunit.</text>
</comment>
<dbReference type="InterPro" id="IPR045240">
    <property type="entry name" value="Ribosomal_uL4_euk/arch"/>
</dbReference>
<evidence type="ECO:0000313" key="7">
    <source>
        <dbReference type="EMBL" id="AAT43226.1"/>
    </source>
</evidence>
<dbReference type="AlphaFoldDB" id="Q6L1C6"/>
<dbReference type="GeneID" id="2844585"/>
<accession>Q6L1C6</accession>
<dbReference type="PANTHER" id="PTHR19431">
    <property type="entry name" value="60S RIBOSOMAL PROTEIN L4"/>
    <property type="match status" value="1"/>
</dbReference>
<evidence type="ECO:0000313" key="8">
    <source>
        <dbReference type="Proteomes" id="UP000000438"/>
    </source>
</evidence>
<name>Q6L1C6_PICTO</name>
<keyword evidence="2 6" id="KW-0699">rRNA-binding</keyword>
<dbReference type="Proteomes" id="UP000000438">
    <property type="component" value="Chromosome"/>
</dbReference>
<dbReference type="KEGG" id="pto:PTO0641"/>
<dbReference type="eggNOG" id="arCOG04071">
    <property type="taxonomic scope" value="Archaea"/>
</dbReference>
<dbReference type="STRING" id="263820.PTO0641"/>
<evidence type="ECO:0000256" key="3">
    <source>
        <dbReference type="ARBA" id="ARBA00022884"/>
    </source>
</evidence>
<dbReference type="RefSeq" id="WP_011177442.1">
    <property type="nucleotide sequence ID" value="NC_005877.1"/>
</dbReference>
<dbReference type="NCBIfam" id="TIGR03672">
    <property type="entry name" value="rpl4p_arch"/>
    <property type="match status" value="1"/>
</dbReference>
<dbReference type="PATRIC" id="fig|263820.9.peg.673"/>
<evidence type="ECO:0000256" key="2">
    <source>
        <dbReference type="ARBA" id="ARBA00022730"/>
    </source>
</evidence>
<dbReference type="Pfam" id="PF00573">
    <property type="entry name" value="Ribosomal_L4"/>
    <property type="match status" value="1"/>
</dbReference>
<dbReference type="OrthoDB" id="10737at2157"/>
<keyword evidence="4 6" id="KW-0689">Ribosomal protein</keyword>